<dbReference type="InterPro" id="IPR001461">
    <property type="entry name" value="Aspartic_peptidase_A1"/>
</dbReference>
<sequence length="175" mass="19160">MASLGLGSRRFLSTHVTPVWYNMLDQGLVKEPVFSFWLNRNASEEESGGELVLGGVDPKHFEAKHTYTPVTRKGYSQVILFLTTACLLWVMCSLVDKAQVSVQESVPQLQILVIVAQINEAIGVKGVMNPGKVCSQLGLCDFNGVKEREAGIASVLDKDEYVSSSGERNNLARSL</sequence>
<accession>A0ABP0UMN1</accession>
<evidence type="ECO:0000256" key="1">
    <source>
        <dbReference type="ARBA" id="ARBA00007447"/>
    </source>
</evidence>
<name>A0ABP0UMN1_9BRYO</name>
<proteinExistence type="inferred from homology"/>
<organism evidence="3 4">
    <name type="scientific">Sphagnum troendelagicum</name>
    <dbReference type="NCBI Taxonomy" id="128251"/>
    <lineage>
        <taxon>Eukaryota</taxon>
        <taxon>Viridiplantae</taxon>
        <taxon>Streptophyta</taxon>
        <taxon>Embryophyta</taxon>
        <taxon>Bryophyta</taxon>
        <taxon>Sphagnophytina</taxon>
        <taxon>Sphagnopsida</taxon>
        <taxon>Sphagnales</taxon>
        <taxon>Sphagnaceae</taxon>
        <taxon>Sphagnum</taxon>
    </lineage>
</organism>
<dbReference type="PANTHER" id="PTHR47966:SF51">
    <property type="entry name" value="BETA-SITE APP-CLEAVING ENZYME, ISOFORM A-RELATED"/>
    <property type="match status" value="1"/>
</dbReference>
<dbReference type="EMBL" id="OZ019897">
    <property type="protein sequence ID" value="CAK9225656.1"/>
    <property type="molecule type" value="Genomic_DNA"/>
</dbReference>
<dbReference type="Gene3D" id="2.40.70.10">
    <property type="entry name" value="Acid Proteases"/>
    <property type="match status" value="2"/>
</dbReference>
<dbReference type="Proteomes" id="UP001497512">
    <property type="component" value="Chromosome 5"/>
</dbReference>
<evidence type="ECO:0000313" key="3">
    <source>
        <dbReference type="EMBL" id="CAK9225656.1"/>
    </source>
</evidence>
<dbReference type="InterPro" id="IPR021109">
    <property type="entry name" value="Peptidase_aspartic_dom_sf"/>
</dbReference>
<comment type="similarity">
    <text evidence="1">Belongs to the peptidase A1 family.</text>
</comment>
<evidence type="ECO:0000313" key="4">
    <source>
        <dbReference type="Proteomes" id="UP001497512"/>
    </source>
</evidence>
<dbReference type="Pfam" id="PF00026">
    <property type="entry name" value="Asp"/>
    <property type="match status" value="1"/>
</dbReference>
<dbReference type="InterPro" id="IPR033121">
    <property type="entry name" value="PEPTIDASE_A1"/>
</dbReference>
<evidence type="ECO:0000259" key="2">
    <source>
        <dbReference type="PROSITE" id="PS51767"/>
    </source>
</evidence>
<reference evidence="3" key="1">
    <citation type="submission" date="2024-02" db="EMBL/GenBank/DDBJ databases">
        <authorList>
            <consortium name="ELIXIR-Norway"/>
            <consortium name="Elixir Norway"/>
        </authorList>
    </citation>
    <scope>NUCLEOTIDE SEQUENCE</scope>
</reference>
<dbReference type="SUPFAM" id="SSF50630">
    <property type="entry name" value="Acid proteases"/>
    <property type="match status" value="1"/>
</dbReference>
<feature type="domain" description="Peptidase A1" evidence="2">
    <location>
        <begin position="1"/>
        <end position="175"/>
    </location>
</feature>
<dbReference type="PROSITE" id="PS51767">
    <property type="entry name" value="PEPTIDASE_A1"/>
    <property type="match status" value="1"/>
</dbReference>
<gene>
    <name evidence="3" type="ORF">CSSPTR1EN2_LOCUS17770</name>
</gene>
<dbReference type="PANTHER" id="PTHR47966">
    <property type="entry name" value="BETA-SITE APP-CLEAVING ENZYME, ISOFORM A-RELATED"/>
    <property type="match status" value="1"/>
</dbReference>
<keyword evidence="4" id="KW-1185">Reference proteome</keyword>
<protein>
    <recommendedName>
        <fullName evidence="2">Peptidase A1 domain-containing protein</fullName>
    </recommendedName>
</protein>